<name>A0A4R0QWA6_9BIFI</name>
<dbReference type="Pfam" id="PF16945">
    <property type="entry name" value="Phage_r1t_holin"/>
    <property type="match status" value="1"/>
</dbReference>
<dbReference type="RefSeq" id="WP_131285124.1">
    <property type="nucleotide sequence ID" value="NZ_RXLP01000026.1"/>
</dbReference>
<proteinExistence type="predicted"/>
<feature type="compositionally biased region" description="Basic and acidic residues" evidence="1">
    <location>
        <begin position="84"/>
        <end position="94"/>
    </location>
</feature>
<gene>
    <name evidence="2" type="ORF">EJ419_07380</name>
</gene>
<evidence type="ECO:0000256" key="1">
    <source>
        <dbReference type="SAM" id="MobiDB-lite"/>
    </source>
</evidence>
<evidence type="ECO:0000313" key="3">
    <source>
        <dbReference type="Proteomes" id="UP000291289"/>
    </source>
</evidence>
<protein>
    <submittedName>
        <fullName evidence="2">Holin</fullName>
    </submittedName>
</protein>
<dbReference type="OrthoDB" id="3240269at2"/>
<accession>A0A4R0QWA6</accession>
<dbReference type="Proteomes" id="UP000291289">
    <property type="component" value="Unassembled WGS sequence"/>
</dbReference>
<evidence type="ECO:0000313" key="2">
    <source>
        <dbReference type="EMBL" id="TCD53780.1"/>
    </source>
</evidence>
<comment type="caution">
    <text evidence="2">The sequence shown here is derived from an EMBL/GenBank/DDBJ whole genome shotgun (WGS) entry which is preliminary data.</text>
</comment>
<sequence length="94" mass="9964">MTHFNKEFWLDTAERAVKTAAQAAIGVLGTGAVGLLQIDWTNVLSVTLMAALISILTSIASAGGETVSPASLIKTTQTTGRHIQTLEEHSKENE</sequence>
<organism evidence="2 3">
    <name type="scientific">Alloscardovia theropitheci</name>
    <dbReference type="NCBI Taxonomy" id="2496842"/>
    <lineage>
        <taxon>Bacteria</taxon>
        <taxon>Bacillati</taxon>
        <taxon>Actinomycetota</taxon>
        <taxon>Actinomycetes</taxon>
        <taxon>Bifidobacteriales</taxon>
        <taxon>Bifidobacteriaceae</taxon>
        <taxon>Alloscardovia</taxon>
    </lineage>
</organism>
<keyword evidence="3" id="KW-1185">Reference proteome</keyword>
<reference evidence="2 3" key="1">
    <citation type="submission" date="2018-12" db="EMBL/GenBank/DDBJ databases">
        <title>Alloscrdovia theropitheci sp. nov: a novel taxon from the feces of the bleeding-herat monkey (Theropithecus geleda).</title>
        <authorList>
            <person name="Modesto M."/>
        </authorList>
    </citation>
    <scope>NUCLEOTIDE SEQUENCE [LARGE SCALE GENOMIC DNA]</scope>
    <source>
        <strain evidence="2 3">GLDI4/2</strain>
    </source>
</reference>
<dbReference type="AlphaFoldDB" id="A0A4R0QWA6"/>
<feature type="region of interest" description="Disordered" evidence="1">
    <location>
        <begin position="74"/>
        <end position="94"/>
    </location>
</feature>
<dbReference type="EMBL" id="RXLP01000026">
    <property type="protein sequence ID" value="TCD53780.1"/>
    <property type="molecule type" value="Genomic_DNA"/>
</dbReference>
<dbReference type="InterPro" id="IPR020109">
    <property type="entry name" value="Holin_r1t"/>
</dbReference>